<dbReference type="CDD" id="cd00609">
    <property type="entry name" value="AAT_like"/>
    <property type="match status" value="1"/>
</dbReference>
<dbReference type="SUPFAM" id="SSF53383">
    <property type="entry name" value="PLP-dependent transferases"/>
    <property type="match status" value="1"/>
</dbReference>
<dbReference type="Gene3D" id="3.40.640.10">
    <property type="entry name" value="Type I PLP-dependent aspartate aminotransferase-like (Major domain)"/>
    <property type="match status" value="1"/>
</dbReference>
<proteinExistence type="inferred from homology"/>
<dbReference type="EMBL" id="FNHU01000003">
    <property type="protein sequence ID" value="SDM53228.1"/>
    <property type="molecule type" value="Genomic_DNA"/>
</dbReference>
<dbReference type="RefSeq" id="WP_092608570.1">
    <property type="nucleotide sequence ID" value="NZ_FNHU01000003.1"/>
</dbReference>
<organism evidence="7 8">
    <name type="scientific">Actinomyces ruminicola</name>
    <dbReference type="NCBI Taxonomy" id="332524"/>
    <lineage>
        <taxon>Bacteria</taxon>
        <taxon>Bacillati</taxon>
        <taxon>Actinomycetota</taxon>
        <taxon>Actinomycetes</taxon>
        <taxon>Actinomycetales</taxon>
        <taxon>Actinomycetaceae</taxon>
        <taxon>Actinomyces</taxon>
    </lineage>
</organism>
<keyword evidence="3" id="KW-0663">Pyridoxal phosphate</keyword>
<dbReference type="Proteomes" id="UP000199671">
    <property type="component" value="Unassembled WGS sequence"/>
</dbReference>
<dbReference type="GO" id="GO:0047804">
    <property type="term" value="F:cysteine-S-conjugate beta-lyase activity"/>
    <property type="evidence" value="ECO:0007669"/>
    <property type="project" value="UniProtKB-EC"/>
</dbReference>
<dbReference type="InterPro" id="IPR004839">
    <property type="entry name" value="Aminotransferase_I/II_large"/>
</dbReference>
<evidence type="ECO:0000256" key="2">
    <source>
        <dbReference type="ARBA" id="ARBA00012224"/>
    </source>
</evidence>
<dbReference type="PANTHER" id="PTHR43525:SF2">
    <property type="entry name" value="CYSTATHIONINE BETA-LYASE-RELATED"/>
    <property type="match status" value="1"/>
</dbReference>
<comment type="cofactor">
    <cofactor evidence="1">
        <name>pyridoxal 5'-phosphate</name>
        <dbReference type="ChEBI" id="CHEBI:597326"/>
    </cofactor>
</comment>
<evidence type="ECO:0000256" key="3">
    <source>
        <dbReference type="ARBA" id="ARBA00022898"/>
    </source>
</evidence>
<evidence type="ECO:0000256" key="4">
    <source>
        <dbReference type="ARBA" id="ARBA00023239"/>
    </source>
</evidence>
<dbReference type="GO" id="GO:0030170">
    <property type="term" value="F:pyridoxal phosphate binding"/>
    <property type="evidence" value="ECO:0007669"/>
    <property type="project" value="InterPro"/>
</dbReference>
<keyword evidence="4 7" id="KW-0456">Lyase</keyword>
<dbReference type="InterPro" id="IPR051798">
    <property type="entry name" value="Class-II_PLP-Dep_Aminotrans"/>
</dbReference>
<sequence>MTVSSPAPVPVAGPTAPVPAFDAAATEAAFDALTPEVMRQRGSLKWSLYPGDVIGAWVAEMDLGTAPSVTAVLQRAVTDGSYGYLPPQVGRAAQEETARFLREEFGWQVDARDVSLLPDVLSALGAVIAHHTRPGSPVIVPTPAYMPFLSIPGRYGRECVQVPALRGPGTAVSVGGAASATWALDLDRIEAAMADGAGLLVLCNPWNPVGRVLPAAELDAVAELSARYRVPVFADEIHNSLILDPRTAHIPYASRSGADPDLTFTATAASKGWNTPGLKCAQLIASAGARRAWEDSPLSRHLADEASLLGARATVAALRDGREWNACVRAYVRNNAQLVEQALSAVDGVELTVPSGTYLAWLDCSGLPLPDGVSPADFFRREPGVAMNAGAAFGVGYESYCRLNLATGRRIEEQTVQRLVDAVARLRA</sequence>
<gene>
    <name evidence="7" type="ORF">SAMN04487766_103212</name>
</gene>
<dbReference type="Pfam" id="PF00155">
    <property type="entry name" value="Aminotran_1_2"/>
    <property type="match status" value="1"/>
</dbReference>
<dbReference type="OrthoDB" id="3224382at2"/>
<name>A0A1G9U021_9ACTO</name>
<reference evidence="7 8" key="1">
    <citation type="submission" date="2016-10" db="EMBL/GenBank/DDBJ databases">
        <authorList>
            <person name="de Groot N.N."/>
        </authorList>
    </citation>
    <scope>NUCLEOTIDE SEQUENCE [LARGE SCALE GENOMIC DNA]</scope>
    <source>
        <strain evidence="7 8">KPR-7B</strain>
    </source>
</reference>
<dbReference type="PANTHER" id="PTHR43525">
    <property type="entry name" value="PROTEIN MALY"/>
    <property type="match status" value="1"/>
</dbReference>
<evidence type="ECO:0000256" key="5">
    <source>
        <dbReference type="ARBA" id="ARBA00037974"/>
    </source>
</evidence>
<evidence type="ECO:0000313" key="7">
    <source>
        <dbReference type="EMBL" id="SDM53228.1"/>
    </source>
</evidence>
<protein>
    <recommendedName>
        <fullName evidence="2">cysteine-S-conjugate beta-lyase</fullName>
        <ecNumber evidence="2">4.4.1.13</ecNumber>
    </recommendedName>
</protein>
<accession>A0A1G9U021</accession>
<dbReference type="InterPro" id="IPR015421">
    <property type="entry name" value="PyrdxlP-dep_Trfase_major"/>
</dbReference>
<dbReference type="AlphaFoldDB" id="A0A1G9U021"/>
<dbReference type="InterPro" id="IPR015422">
    <property type="entry name" value="PyrdxlP-dep_Trfase_small"/>
</dbReference>
<comment type="similarity">
    <text evidence="5">Belongs to the class-II pyridoxal-phosphate-dependent aminotransferase family. MalY/PatB cystathionine beta-lyase subfamily.</text>
</comment>
<feature type="domain" description="Aminotransferase class I/classII large" evidence="6">
    <location>
        <begin position="62"/>
        <end position="422"/>
    </location>
</feature>
<evidence type="ECO:0000256" key="1">
    <source>
        <dbReference type="ARBA" id="ARBA00001933"/>
    </source>
</evidence>
<dbReference type="EC" id="4.4.1.13" evidence="2"/>
<evidence type="ECO:0000313" key="8">
    <source>
        <dbReference type="Proteomes" id="UP000199671"/>
    </source>
</evidence>
<dbReference type="Gene3D" id="3.90.1150.10">
    <property type="entry name" value="Aspartate Aminotransferase, domain 1"/>
    <property type="match status" value="1"/>
</dbReference>
<dbReference type="InterPro" id="IPR015424">
    <property type="entry name" value="PyrdxlP-dep_Trfase"/>
</dbReference>
<evidence type="ECO:0000259" key="6">
    <source>
        <dbReference type="Pfam" id="PF00155"/>
    </source>
</evidence>